<keyword evidence="10" id="KW-1185">Reference proteome</keyword>
<dbReference type="InterPro" id="IPR035246">
    <property type="entry name" value="Spermidine_synt_N"/>
</dbReference>
<protein>
    <recommendedName>
        <fullName evidence="5">thermospermine synthase</fullName>
        <ecNumber evidence="5">2.5.1.79</ecNumber>
    </recommendedName>
</protein>
<sequence length="326" mass="36494">MSKWIIEDLEEGLRFSYKLKKIFASTQSKFQQVDVCDTEPFGRVLIIDGLIQSSELDEFIYHECLVHPAMLAHPNPKRVFIGGGGEGSTAREVLRHKSVEKCVMVDIDGDVVDFCKAHLPANSEAFADPRLDLIIDDCKVQLEQATEKFDVIIMDLDDPLEGGPCYWLYCKEFYEMCKTKLNPDGILVTQASGAGVKMYKAVLSPVLNTLKQVFPAARAYKEAVYSFADEWGFVIGHSNPSTASVTPEEIDRRIAERISSSLSFLDGESYTGIFCLSKQMRLDLAAEKRILSKDNPAVFLKHMEGVSQYTKDSDATESTDPTRGYK</sequence>
<dbReference type="InterPro" id="IPR030374">
    <property type="entry name" value="PABS"/>
</dbReference>
<dbReference type="GO" id="GO:0006596">
    <property type="term" value="P:polyamine biosynthetic process"/>
    <property type="evidence" value="ECO:0007669"/>
    <property type="project" value="UniProtKB-UniRule"/>
</dbReference>
<dbReference type="PANTHER" id="PTHR43317">
    <property type="entry name" value="THERMOSPERMINE SYNTHASE ACAULIS5"/>
    <property type="match status" value="1"/>
</dbReference>
<dbReference type="EMBL" id="CAMXCT010003113">
    <property type="protein sequence ID" value="CAI4002534.1"/>
    <property type="molecule type" value="Genomic_DNA"/>
</dbReference>
<organism evidence="8">
    <name type="scientific">Cladocopium goreaui</name>
    <dbReference type="NCBI Taxonomy" id="2562237"/>
    <lineage>
        <taxon>Eukaryota</taxon>
        <taxon>Sar</taxon>
        <taxon>Alveolata</taxon>
        <taxon>Dinophyceae</taxon>
        <taxon>Suessiales</taxon>
        <taxon>Symbiodiniaceae</taxon>
        <taxon>Cladocopium</taxon>
    </lineage>
</organism>
<keyword evidence="2 6" id="KW-0808">Transferase</keyword>
<dbReference type="SUPFAM" id="SSF53335">
    <property type="entry name" value="S-adenosyl-L-methionine-dependent methyltransferases"/>
    <property type="match status" value="1"/>
</dbReference>
<feature type="domain" description="PABS" evidence="7">
    <location>
        <begin position="2"/>
        <end position="238"/>
    </location>
</feature>
<dbReference type="EMBL" id="CAMXCT020003113">
    <property type="protein sequence ID" value="CAL1155909.1"/>
    <property type="molecule type" value="Genomic_DNA"/>
</dbReference>
<evidence type="ECO:0000256" key="3">
    <source>
        <dbReference type="ARBA" id="ARBA00023115"/>
    </source>
</evidence>
<dbReference type="FunFam" id="3.40.50.150:FF:000088">
    <property type="entry name" value="Polyamine aminopropyltransferase"/>
    <property type="match status" value="1"/>
</dbReference>
<dbReference type="AlphaFoldDB" id="A0A9P1D380"/>
<dbReference type="OrthoDB" id="38125at2759"/>
<dbReference type="InterPro" id="IPR001045">
    <property type="entry name" value="Spermi_synthase"/>
</dbReference>
<dbReference type="PANTHER" id="PTHR43317:SF1">
    <property type="entry name" value="THERMOSPERMINE SYNTHASE ACAULIS5"/>
    <property type="match status" value="1"/>
</dbReference>
<gene>
    <name evidence="8" type="ORF">C1SCF055_LOCUS28481</name>
</gene>
<dbReference type="Pfam" id="PF01564">
    <property type="entry name" value="Spermine_synth"/>
    <property type="match status" value="1"/>
</dbReference>
<dbReference type="Pfam" id="PF17284">
    <property type="entry name" value="Spermine_synt_N"/>
    <property type="match status" value="1"/>
</dbReference>
<dbReference type="GO" id="GO:0010487">
    <property type="term" value="F:thermospermine synthase activity"/>
    <property type="evidence" value="ECO:0007669"/>
    <property type="project" value="UniProtKB-EC"/>
</dbReference>
<dbReference type="InterPro" id="IPR037163">
    <property type="entry name" value="Spermidine_synt_N_sf"/>
</dbReference>
<evidence type="ECO:0000313" key="10">
    <source>
        <dbReference type="Proteomes" id="UP001152797"/>
    </source>
</evidence>
<dbReference type="CDD" id="cd02440">
    <property type="entry name" value="AdoMet_MTases"/>
    <property type="match status" value="1"/>
</dbReference>
<evidence type="ECO:0000313" key="9">
    <source>
        <dbReference type="EMBL" id="CAL4789846.1"/>
    </source>
</evidence>
<feature type="active site" description="Proton acceptor" evidence="6">
    <location>
        <position position="155"/>
    </location>
</feature>
<keyword evidence="3 6" id="KW-0620">Polyamine biosynthesis</keyword>
<dbReference type="HAMAP" id="MF_00198">
    <property type="entry name" value="Spermidine_synth"/>
    <property type="match status" value="1"/>
</dbReference>
<evidence type="ECO:0000256" key="2">
    <source>
        <dbReference type="ARBA" id="ARBA00022679"/>
    </source>
</evidence>
<reference evidence="8" key="1">
    <citation type="submission" date="2022-10" db="EMBL/GenBank/DDBJ databases">
        <authorList>
            <person name="Chen Y."/>
            <person name="Dougan E. K."/>
            <person name="Chan C."/>
            <person name="Rhodes N."/>
            <person name="Thang M."/>
        </authorList>
    </citation>
    <scope>NUCLEOTIDE SEQUENCE</scope>
</reference>
<dbReference type="EMBL" id="CAMXCT030003113">
    <property type="protein sequence ID" value="CAL4789846.1"/>
    <property type="molecule type" value="Genomic_DNA"/>
</dbReference>
<proteinExistence type="inferred from homology"/>
<reference evidence="9 10" key="2">
    <citation type="submission" date="2024-05" db="EMBL/GenBank/DDBJ databases">
        <authorList>
            <person name="Chen Y."/>
            <person name="Shah S."/>
            <person name="Dougan E. K."/>
            <person name="Thang M."/>
            <person name="Chan C."/>
        </authorList>
    </citation>
    <scope>NUCLEOTIDE SEQUENCE [LARGE SCALE GENOMIC DNA]</scope>
</reference>
<dbReference type="NCBIfam" id="NF037959">
    <property type="entry name" value="MFS_SpdSyn"/>
    <property type="match status" value="1"/>
</dbReference>
<dbReference type="Proteomes" id="UP001152797">
    <property type="component" value="Unassembled WGS sequence"/>
</dbReference>
<comment type="caution">
    <text evidence="8">The sequence shown here is derived from an EMBL/GenBank/DDBJ whole genome shotgun (WGS) entry which is preliminary data.</text>
</comment>
<accession>A0A9P1D380</accession>
<dbReference type="EC" id="2.5.1.79" evidence="5"/>
<evidence type="ECO:0000256" key="5">
    <source>
        <dbReference type="ARBA" id="ARBA00049721"/>
    </source>
</evidence>
<evidence type="ECO:0000256" key="4">
    <source>
        <dbReference type="ARBA" id="ARBA00048874"/>
    </source>
</evidence>
<evidence type="ECO:0000256" key="6">
    <source>
        <dbReference type="PROSITE-ProRule" id="PRU00354"/>
    </source>
</evidence>
<comment type="similarity">
    <text evidence="1">Belongs to the spermidine/spermine synthase family.</text>
</comment>
<evidence type="ECO:0000313" key="8">
    <source>
        <dbReference type="EMBL" id="CAI4002534.1"/>
    </source>
</evidence>
<evidence type="ECO:0000259" key="7">
    <source>
        <dbReference type="PROSITE" id="PS51006"/>
    </source>
</evidence>
<dbReference type="InterPro" id="IPR029063">
    <property type="entry name" value="SAM-dependent_MTases_sf"/>
</dbReference>
<name>A0A9P1D380_9DINO</name>
<dbReference type="PROSITE" id="PS51006">
    <property type="entry name" value="PABS_2"/>
    <property type="match status" value="1"/>
</dbReference>
<comment type="catalytic activity">
    <reaction evidence="4">
        <text>S-adenosyl 3-(methylsulfanyl)propylamine + spermidine = thermospermine + S-methyl-5'-thioadenosine + H(+)</text>
        <dbReference type="Rhea" id="RHEA:30515"/>
        <dbReference type="ChEBI" id="CHEBI:15378"/>
        <dbReference type="ChEBI" id="CHEBI:17509"/>
        <dbReference type="ChEBI" id="CHEBI:57443"/>
        <dbReference type="ChEBI" id="CHEBI:57834"/>
        <dbReference type="ChEBI" id="CHEBI:59903"/>
        <dbReference type="EC" id="2.5.1.79"/>
    </reaction>
</comment>
<evidence type="ECO:0000256" key="1">
    <source>
        <dbReference type="ARBA" id="ARBA00007867"/>
    </source>
</evidence>
<dbReference type="Gene3D" id="3.40.50.150">
    <property type="entry name" value="Vaccinia Virus protein VP39"/>
    <property type="match status" value="1"/>
</dbReference>
<dbReference type="Gene3D" id="2.30.140.10">
    <property type="entry name" value="Spermidine synthase, tetramerisation domain"/>
    <property type="match status" value="1"/>
</dbReference>